<organism evidence="9 10">
    <name type="scientific">Agaribacter marinus</name>
    <dbReference type="NCBI Taxonomy" id="1431249"/>
    <lineage>
        <taxon>Bacteria</taxon>
        <taxon>Pseudomonadati</taxon>
        <taxon>Pseudomonadota</taxon>
        <taxon>Gammaproteobacteria</taxon>
        <taxon>Alteromonadales</taxon>
        <taxon>Alteromonadaceae</taxon>
        <taxon>Agaribacter</taxon>
    </lineage>
</organism>
<evidence type="ECO:0000256" key="3">
    <source>
        <dbReference type="ARBA" id="ARBA00022475"/>
    </source>
</evidence>
<feature type="transmembrane region" description="Helical" evidence="7">
    <location>
        <begin position="747"/>
        <end position="773"/>
    </location>
</feature>
<comment type="caution">
    <text evidence="9">The sequence shown here is derived from an EMBL/GenBank/DDBJ whole genome shotgun (WGS) entry which is preliminary data.</text>
</comment>
<dbReference type="InterPro" id="IPR004869">
    <property type="entry name" value="MMPL_dom"/>
</dbReference>
<evidence type="ECO:0000256" key="4">
    <source>
        <dbReference type="ARBA" id="ARBA00022692"/>
    </source>
</evidence>
<dbReference type="InterPro" id="IPR000731">
    <property type="entry name" value="SSD"/>
</dbReference>
<feature type="transmembrane region" description="Helical" evidence="7">
    <location>
        <begin position="252"/>
        <end position="270"/>
    </location>
</feature>
<sequence>MEDNTKRLHSGKSYRIFWWITGHPIFVASLGMMFVAACLAFIPKLVIDPKAESFLPKDSPALVYREQVEEIFGLKDPMVIAVVNKNGVFNPDTIQLVDWLTQQVLAIPEVNQDRVISLTTEDNIVGNEEGLVVTPFVESLPVTQDQTNEIAAKVKDFPLYLGSVVARDSSATLIITEVTEDSHAPIVYEKLMTIIAKAPIKNTEILHVAGDGAVSGYLSAYIISDAARLVPISVVIITLLCVLAFRTVQGSLLPGIVILAATASSVGIMAAMGDPIYVITTSMPILLVGIAVADAIHIKSEYYEQRALTPTLSKQAIIVHSVNKMAKPVLLTTLTSMIGFLGVYFSSYMPPMKSFGVYSMIGLAVAGIFSLAVIPAMQMLMPTKDSAAFTSSNTRKGDKLAQFMDGVGRRVLANPNRIIIGAMVVVVMGIYGASKLEVNESWVDNFQTSEPIYQADIAINKAMDGTSNLDIVIQTPHQEDLFLPENLRKIEALQFYLESMPEIGGTTSIVDYIKQMNRALNNNDPSEYRIPDDADLISQYFLLYSASGDPTDFEEEVDYDYQQALVRARLHNGRLQFFKPVVENAQTYIDENFNTRQIEASLSGRIYVDYEWLTNLTDSHFKGVAFALVLVWIVASLSFKSILGGTLALVPVGLATFAVYALMGALGITLAVGTTMTAVIALGIGIDFAIHTIERIKYQIQVQDLSPSEALQGLYPSTGRALLFNFLAVFIGFGVLGLSHVPPLAKLGVLIAFAVLVSFVASITVLPVLIKLFKPRFIGFKKGTDINTALIADVSD</sequence>
<feature type="transmembrane region" description="Helical" evidence="7">
    <location>
        <begin position="355"/>
        <end position="374"/>
    </location>
</feature>
<dbReference type="PANTHER" id="PTHR33406:SF6">
    <property type="entry name" value="MEMBRANE PROTEIN YDGH-RELATED"/>
    <property type="match status" value="1"/>
</dbReference>
<feature type="transmembrane region" description="Helical" evidence="7">
    <location>
        <begin position="229"/>
        <end position="245"/>
    </location>
</feature>
<evidence type="ECO:0000256" key="5">
    <source>
        <dbReference type="ARBA" id="ARBA00022989"/>
    </source>
</evidence>
<dbReference type="GO" id="GO:0005886">
    <property type="term" value="C:plasma membrane"/>
    <property type="evidence" value="ECO:0007669"/>
    <property type="project" value="UniProtKB-SubCell"/>
</dbReference>
<accession>A0AA37SVL5</accession>
<evidence type="ECO:0000313" key="10">
    <source>
        <dbReference type="Proteomes" id="UP001156601"/>
    </source>
</evidence>
<reference evidence="9" key="1">
    <citation type="journal article" date="2014" name="Int. J. Syst. Evol. Microbiol.">
        <title>Complete genome sequence of Corynebacterium casei LMG S-19264T (=DSM 44701T), isolated from a smear-ripened cheese.</title>
        <authorList>
            <consortium name="US DOE Joint Genome Institute (JGI-PGF)"/>
            <person name="Walter F."/>
            <person name="Albersmeier A."/>
            <person name="Kalinowski J."/>
            <person name="Ruckert C."/>
        </authorList>
    </citation>
    <scope>NUCLEOTIDE SEQUENCE</scope>
    <source>
        <strain evidence="9">NBRC 110023</strain>
    </source>
</reference>
<dbReference type="EMBL" id="BSOT01000005">
    <property type="protein sequence ID" value="GLR69539.1"/>
    <property type="molecule type" value="Genomic_DNA"/>
</dbReference>
<dbReference type="Proteomes" id="UP001156601">
    <property type="component" value="Unassembled WGS sequence"/>
</dbReference>
<dbReference type="Gene3D" id="1.20.1640.10">
    <property type="entry name" value="Multidrug efflux transporter AcrB transmembrane domain"/>
    <property type="match status" value="2"/>
</dbReference>
<evidence type="ECO:0000256" key="1">
    <source>
        <dbReference type="ARBA" id="ARBA00004651"/>
    </source>
</evidence>
<feature type="transmembrane region" description="Helical" evidence="7">
    <location>
        <begin position="16"/>
        <end position="42"/>
    </location>
</feature>
<keyword evidence="6 7" id="KW-0472">Membrane</keyword>
<comment type="subcellular location">
    <subcellularLocation>
        <location evidence="1">Cell membrane</location>
        <topology evidence="1">Multi-pass membrane protein</topology>
    </subcellularLocation>
</comment>
<keyword evidence="4 7" id="KW-0812">Transmembrane</keyword>
<dbReference type="PROSITE" id="PS50156">
    <property type="entry name" value="SSD"/>
    <property type="match status" value="2"/>
</dbReference>
<evidence type="ECO:0000256" key="6">
    <source>
        <dbReference type="ARBA" id="ARBA00023136"/>
    </source>
</evidence>
<feature type="transmembrane region" description="Helical" evidence="7">
    <location>
        <begin position="329"/>
        <end position="349"/>
    </location>
</feature>
<comment type="similarity">
    <text evidence="2">Belongs to the resistance-nodulation-cell division (RND) (TC 2.A.6) family. MmpL subfamily.</text>
</comment>
<evidence type="ECO:0000256" key="7">
    <source>
        <dbReference type="SAM" id="Phobius"/>
    </source>
</evidence>
<dbReference type="AlphaFoldDB" id="A0AA37SVL5"/>
<keyword evidence="3" id="KW-1003">Cell membrane</keyword>
<dbReference type="GO" id="GO:0022857">
    <property type="term" value="F:transmembrane transporter activity"/>
    <property type="evidence" value="ECO:0007669"/>
    <property type="project" value="InterPro"/>
</dbReference>
<feature type="domain" description="SSD" evidence="8">
    <location>
        <begin position="256"/>
        <end position="380"/>
    </location>
</feature>
<keyword evidence="10" id="KW-1185">Reference proteome</keyword>
<dbReference type="InterPro" id="IPR001036">
    <property type="entry name" value="Acrflvin-R"/>
</dbReference>
<proteinExistence type="inferred from homology"/>
<evidence type="ECO:0000313" key="9">
    <source>
        <dbReference type="EMBL" id="GLR69539.1"/>
    </source>
</evidence>
<dbReference type="SUPFAM" id="SSF82866">
    <property type="entry name" value="Multidrug efflux transporter AcrB transmembrane domain"/>
    <property type="match status" value="2"/>
</dbReference>
<keyword evidence="5 7" id="KW-1133">Transmembrane helix</keyword>
<dbReference type="InterPro" id="IPR050545">
    <property type="entry name" value="Mycobact_MmpL"/>
</dbReference>
<evidence type="ECO:0000256" key="2">
    <source>
        <dbReference type="ARBA" id="ARBA00010157"/>
    </source>
</evidence>
<feature type="domain" description="SSD" evidence="8">
    <location>
        <begin position="645"/>
        <end position="772"/>
    </location>
</feature>
<dbReference type="PRINTS" id="PR00702">
    <property type="entry name" value="ACRIFLAVINRP"/>
</dbReference>
<feature type="transmembrane region" description="Helical" evidence="7">
    <location>
        <begin position="722"/>
        <end position="741"/>
    </location>
</feature>
<evidence type="ECO:0000259" key="8">
    <source>
        <dbReference type="PROSITE" id="PS50156"/>
    </source>
</evidence>
<feature type="transmembrane region" description="Helical" evidence="7">
    <location>
        <begin position="668"/>
        <end position="690"/>
    </location>
</feature>
<reference evidence="9" key="2">
    <citation type="submission" date="2023-01" db="EMBL/GenBank/DDBJ databases">
        <title>Draft genome sequence of Agaribacter marinus strain NBRC 110023.</title>
        <authorList>
            <person name="Sun Q."/>
            <person name="Mori K."/>
        </authorList>
    </citation>
    <scope>NUCLEOTIDE SEQUENCE</scope>
    <source>
        <strain evidence="9">NBRC 110023</strain>
    </source>
</reference>
<name>A0AA37SVL5_9ALTE</name>
<dbReference type="RefSeq" id="WP_284215866.1">
    <property type="nucleotide sequence ID" value="NZ_BSOT01000005.1"/>
</dbReference>
<feature type="transmembrane region" description="Helical" evidence="7">
    <location>
        <begin position="276"/>
        <end position="296"/>
    </location>
</feature>
<dbReference type="PANTHER" id="PTHR33406">
    <property type="entry name" value="MEMBRANE PROTEIN MJ1562-RELATED"/>
    <property type="match status" value="1"/>
</dbReference>
<protein>
    <recommendedName>
        <fullName evidence="8">SSD domain-containing protein</fullName>
    </recommendedName>
</protein>
<gene>
    <name evidence="9" type="ORF">GCM10007852_04470</name>
</gene>
<feature type="transmembrane region" description="Helical" evidence="7">
    <location>
        <begin position="418"/>
        <end position="434"/>
    </location>
</feature>
<dbReference type="Pfam" id="PF03176">
    <property type="entry name" value="MMPL"/>
    <property type="match status" value="2"/>
</dbReference>